<accession>A0A9D4FV49</accession>
<evidence type="ECO:0000313" key="2">
    <source>
        <dbReference type="EMBL" id="KAH3804164.1"/>
    </source>
</evidence>
<name>A0A9D4FV49_DREPO</name>
<dbReference type="EMBL" id="JAIWYP010000006">
    <property type="protein sequence ID" value="KAH3804164.1"/>
    <property type="molecule type" value="Genomic_DNA"/>
</dbReference>
<reference evidence="2" key="1">
    <citation type="journal article" date="2019" name="bioRxiv">
        <title>The Genome of the Zebra Mussel, Dreissena polymorpha: A Resource for Invasive Species Research.</title>
        <authorList>
            <person name="McCartney M.A."/>
            <person name="Auch B."/>
            <person name="Kono T."/>
            <person name="Mallez S."/>
            <person name="Zhang Y."/>
            <person name="Obille A."/>
            <person name="Becker A."/>
            <person name="Abrahante J.E."/>
            <person name="Garbe J."/>
            <person name="Badalamenti J.P."/>
            <person name="Herman A."/>
            <person name="Mangelson H."/>
            <person name="Liachko I."/>
            <person name="Sullivan S."/>
            <person name="Sone E.D."/>
            <person name="Koren S."/>
            <person name="Silverstein K.A.T."/>
            <person name="Beckman K.B."/>
            <person name="Gohl D.M."/>
        </authorList>
    </citation>
    <scope>NUCLEOTIDE SEQUENCE</scope>
    <source>
        <strain evidence="2">Duluth1</strain>
        <tissue evidence="2">Whole animal</tissue>
    </source>
</reference>
<gene>
    <name evidence="2" type="ORF">DPMN_132446</name>
</gene>
<proteinExistence type="predicted"/>
<feature type="compositionally biased region" description="Polar residues" evidence="1">
    <location>
        <begin position="1"/>
        <end position="15"/>
    </location>
</feature>
<dbReference type="Proteomes" id="UP000828390">
    <property type="component" value="Unassembled WGS sequence"/>
</dbReference>
<sequence>MSISSTGQFASNDATFFTDPPRPNQERQLFSIGDQDGGDDGRPNYNLRRRLPTEDEFFYDEVFEKSALVDERTQRANKQLVSDDDSERMLDELEVPDLEFKKPSK</sequence>
<keyword evidence="3" id="KW-1185">Reference proteome</keyword>
<dbReference type="AlphaFoldDB" id="A0A9D4FV49"/>
<feature type="region of interest" description="Disordered" evidence="1">
    <location>
        <begin position="1"/>
        <end position="48"/>
    </location>
</feature>
<organism evidence="2 3">
    <name type="scientific">Dreissena polymorpha</name>
    <name type="common">Zebra mussel</name>
    <name type="synonym">Mytilus polymorpha</name>
    <dbReference type="NCBI Taxonomy" id="45954"/>
    <lineage>
        <taxon>Eukaryota</taxon>
        <taxon>Metazoa</taxon>
        <taxon>Spiralia</taxon>
        <taxon>Lophotrochozoa</taxon>
        <taxon>Mollusca</taxon>
        <taxon>Bivalvia</taxon>
        <taxon>Autobranchia</taxon>
        <taxon>Heteroconchia</taxon>
        <taxon>Euheterodonta</taxon>
        <taxon>Imparidentia</taxon>
        <taxon>Neoheterodontei</taxon>
        <taxon>Myida</taxon>
        <taxon>Dreissenoidea</taxon>
        <taxon>Dreissenidae</taxon>
        <taxon>Dreissena</taxon>
    </lineage>
</organism>
<feature type="region of interest" description="Disordered" evidence="1">
    <location>
        <begin position="77"/>
        <end position="105"/>
    </location>
</feature>
<evidence type="ECO:0000256" key="1">
    <source>
        <dbReference type="SAM" id="MobiDB-lite"/>
    </source>
</evidence>
<comment type="caution">
    <text evidence="2">The sequence shown here is derived from an EMBL/GenBank/DDBJ whole genome shotgun (WGS) entry which is preliminary data.</text>
</comment>
<reference evidence="2" key="2">
    <citation type="submission" date="2020-11" db="EMBL/GenBank/DDBJ databases">
        <authorList>
            <person name="McCartney M.A."/>
            <person name="Auch B."/>
            <person name="Kono T."/>
            <person name="Mallez S."/>
            <person name="Becker A."/>
            <person name="Gohl D.M."/>
            <person name="Silverstein K.A.T."/>
            <person name="Koren S."/>
            <person name="Bechman K.B."/>
            <person name="Herman A."/>
            <person name="Abrahante J.E."/>
            <person name="Garbe J."/>
        </authorList>
    </citation>
    <scope>NUCLEOTIDE SEQUENCE</scope>
    <source>
        <strain evidence="2">Duluth1</strain>
        <tissue evidence="2">Whole animal</tissue>
    </source>
</reference>
<feature type="compositionally biased region" description="Acidic residues" evidence="1">
    <location>
        <begin position="82"/>
        <end position="97"/>
    </location>
</feature>
<protein>
    <submittedName>
        <fullName evidence="2">Uncharacterized protein</fullName>
    </submittedName>
</protein>
<evidence type="ECO:0000313" key="3">
    <source>
        <dbReference type="Proteomes" id="UP000828390"/>
    </source>
</evidence>